<evidence type="ECO:0000256" key="2">
    <source>
        <dbReference type="ARBA" id="ARBA00022490"/>
    </source>
</evidence>
<dbReference type="GO" id="GO:0008999">
    <property type="term" value="F:protein-N-terminal-alanine acetyltransferase activity"/>
    <property type="evidence" value="ECO:0007669"/>
    <property type="project" value="UniProtKB-EC"/>
</dbReference>
<evidence type="ECO:0000256" key="3">
    <source>
        <dbReference type="ARBA" id="ARBA00022679"/>
    </source>
</evidence>
<dbReference type="InterPro" id="IPR000182">
    <property type="entry name" value="GNAT_dom"/>
</dbReference>
<evidence type="ECO:0000313" key="7">
    <source>
        <dbReference type="EMBL" id="MFD2110419.1"/>
    </source>
</evidence>
<dbReference type="PROSITE" id="PS51186">
    <property type="entry name" value="GNAT"/>
    <property type="match status" value="1"/>
</dbReference>
<evidence type="ECO:0000313" key="8">
    <source>
        <dbReference type="Proteomes" id="UP001597337"/>
    </source>
</evidence>
<feature type="active site" description="Proton acceptor" evidence="5">
    <location>
        <position position="103"/>
    </location>
</feature>
<keyword evidence="7" id="KW-0687">Ribonucleoprotein</keyword>
<feature type="active site" description="Proton donor" evidence="5">
    <location>
        <position position="115"/>
    </location>
</feature>
<dbReference type="SUPFAM" id="SSF55729">
    <property type="entry name" value="Acyl-CoA N-acyltransferases (Nat)"/>
    <property type="match status" value="1"/>
</dbReference>
<dbReference type="CDD" id="cd04301">
    <property type="entry name" value="NAT_SF"/>
    <property type="match status" value="1"/>
</dbReference>
<comment type="function">
    <text evidence="5">Acetylates the N-terminal alanine of ribosomal protein bS18.</text>
</comment>
<evidence type="ECO:0000256" key="1">
    <source>
        <dbReference type="ARBA" id="ARBA00005395"/>
    </source>
</evidence>
<organism evidence="7 8">
    <name type="scientific">Thiorhodococcus fuscus</name>
    <dbReference type="NCBI Taxonomy" id="527200"/>
    <lineage>
        <taxon>Bacteria</taxon>
        <taxon>Pseudomonadati</taxon>
        <taxon>Pseudomonadota</taxon>
        <taxon>Gammaproteobacteria</taxon>
        <taxon>Chromatiales</taxon>
        <taxon>Chromatiaceae</taxon>
        <taxon>Thiorhodococcus</taxon>
    </lineage>
</organism>
<keyword evidence="3 5" id="KW-0808">Transferase</keyword>
<dbReference type="RefSeq" id="WP_386021926.1">
    <property type="nucleotide sequence ID" value="NZ_JBHUHX010000002.1"/>
</dbReference>
<dbReference type="Pfam" id="PF00583">
    <property type="entry name" value="Acetyltransf_1"/>
    <property type="match status" value="1"/>
</dbReference>
<dbReference type="Proteomes" id="UP001597337">
    <property type="component" value="Unassembled WGS sequence"/>
</dbReference>
<dbReference type="GO" id="GO:0005840">
    <property type="term" value="C:ribosome"/>
    <property type="evidence" value="ECO:0007669"/>
    <property type="project" value="UniProtKB-KW"/>
</dbReference>
<dbReference type="PANTHER" id="PTHR43420:SF51">
    <property type="entry name" value="PEPTIDYL-LYSINE N-ACETYLTRANSFERASE YIAC"/>
    <property type="match status" value="1"/>
</dbReference>
<evidence type="ECO:0000256" key="4">
    <source>
        <dbReference type="ARBA" id="ARBA00023315"/>
    </source>
</evidence>
<keyword evidence="4 5" id="KW-0012">Acyltransferase</keyword>
<evidence type="ECO:0000259" key="6">
    <source>
        <dbReference type="PROSITE" id="PS51186"/>
    </source>
</evidence>
<comment type="caution">
    <text evidence="5">Lacks conserved residue(s) required for the propagation of feature annotation.</text>
</comment>
<dbReference type="InterPro" id="IPR050680">
    <property type="entry name" value="YpeA/RimI_acetyltransf"/>
</dbReference>
<evidence type="ECO:0000256" key="5">
    <source>
        <dbReference type="HAMAP-Rule" id="MF_02210"/>
    </source>
</evidence>
<dbReference type="InterPro" id="IPR043690">
    <property type="entry name" value="RimI"/>
</dbReference>
<comment type="caution">
    <text evidence="7">The sequence shown here is derived from an EMBL/GenBank/DDBJ whole genome shotgun (WGS) entry which is preliminary data.</text>
</comment>
<keyword evidence="2 5" id="KW-0963">Cytoplasm</keyword>
<keyword evidence="8" id="KW-1185">Reference proteome</keyword>
<dbReference type="Gene3D" id="3.40.630.30">
    <property type="match status" value="1"/>
</dbReference>
<protein>
    <recommendedName>
        <fullName evidence="5">[Ribosomal protein bS18]-alanine N-acetyltransferase</fullName>
        <ecNumber evidence="5">2.3.1.266</ecNumber>
    </recommendedName>
</protein>
<dbReference type="NCBIfam" id="TIGR01575">
    <property type="entry name" value="rimI"/>
    <property type="match status" value="1"/>
</dbReference>
<comment type="catalytic activity">
    <reaction evidence="5">
        <text>N-terminal L-alanyl-[ribosomal protein bS18] + acetyl-CoA = N-terminal N(alpha)-acetyl-L-alanyl-[ribosomal protein bS18] + CoA + H(+)</text>
        <dbReference type="Rhea" id="RHEA:43756"/>
        <dbReference type="Rhea" id="RHEA-COMP:10676"/>
        <dbReference type="Rhea" id="RHEA-COMP:10677"/>
        <dbReference type="ChEBI" id="CHEBI:15378"/>
        <dbReference type="ChEBI" id="CHEBI:57287"/>
        <dbReference type="ChEBI" id="CHEBI:57288"/>
        <dbReference type="ChEBI" id="CHEBI:64718"/>
        <dbReference type="ChEBI" id="CHEBI:83683"/>
        <dbReference type="EC" id="2.3.1.266"/>
    </reaction>
</comment>
<dbReference type="InterPro" id="IPR016181">
    <property type="entry name" value="Acyl_CoA_acyltransferase"/>
</dbReference>
<feature type="binding site" evidence="5">
    <location>
        <position position="108"/>
    </location>
    <ligand>
        <name>acetyl-CoA</name>
        <dbReference type="ChEBI" id="CHEBI:57288"/>
    </ligand>
</feature>
<gene>
    <name evidence="5 7" type="primary">rimI</name>
    <name evidence="7" type="ORF">ACFSJC_01020</name>
</gene>
<reference evidence="8" key="1">
    <citation type="journal article" date="2019" name="Int. J. Syst. Evol. Microbiol.">
        <title>The Global Catalogue of Microorganisms (GCM) 10K type strain sequencing project: providing services to taxonomists for standard genome sequencing and annotation.</title>
        <authorList>
            <consortium name="The Broad Institute Genomics Platform"/>
            <consortium name="The Broad Institute Genome Sequencing Center for Infectious Disease"/>
            <person name="Wu L."/>
            <person name="Ma J."/>
        </authorList>
    </citation>
    <scope>NUCLEOTIDE SEQUENCE [LARGE SCALE GENOMIC DNA]</scope>
    <source>
        <strain evidence="8">KACC 12597</strain>
    </source>
</reference>
<dbReference type="EC" id="2.3.1.266" evidence="5"/>
<dbReference type="EMBL" id="JBHUHX010000002">
    <property type="protein sequence ID" value="MFD2110419.1"/>
    <property type="molecule type" value="Genomic_DNA"/>
</dbReference>
<comment type="subcellular location">
    <subcellularLocation>
        <location evidence="5">Cytoplasm</location>
    </subcellularLocation>
</comment>
<name>A0ABW4Y742_9GAMM</name>
<dbReference type="InterPro" id="IPR006464">
    <property type="entry name" value="AcTrfase_RimI/Ard1"/>
</dbReference>
<keyword evidence="7" id="KW-0689">Ribosomal protein</keyword>
<dbReference type="HAMAP" id="MF_02210">
    <property type="entry name" value="RimI"/>
    <property type="match status" value="1"/>
</dbReference>
<comment type="similarity">
    <text evidence="1 5">Belongs to the acetyltransferase family. RimI subfamily.</text>
</comment>
<accession>A0ABW4Y742</accession>
<proteinExistence type="inferred from homology"/>
<sequence>MLTFRPMCDDDLGQVLGVERASYEFPWTIETFRDCLRVEYSCWVGEVGSEIVAHGIMSVAVGECHVFNLCVHPQHQQRGYGREMLNHLMGLAVGQGAETAFLEVRASNVGAKALYASEGFCEIGLRRRYYPARQGREDATVLARQLIGLDSGQQVA</sequence>
<dbReference type="PANTHER" id="PTHR43420">
    <property type="entry name" value="ACETYLTRANSFERASE"/>
    <property type="match status" value="1"/>
</dbReference>
<feature type="domain" description="N-acetyltransferase" evidence="6">
    <location>
        <begin position="2"/>
        <end position="147"/>
    </location>
</feature>